<feature type="transmembrane region" description="Helical" evidence="5">
    <location>
        <begin position="116"/>
        <end position="136"/>
    </location>
</feature>
<feature type="transmembrane region" description="Helical" evidence="5">
    <location>
        <begin position="232"/>
        <end position="254"/>
    </location>
</feature>
<dbReference type="EMBL" id="JACXYY010000001">
    <property type="protein sequence ID" value="MBD3913683.1"/>
    <property type="molecule type" value="Genomic_DNA"/>
</dbReference>
<dbReference type="InterPro" id="IPR036259">
    <property type="entry name" value="MFS_trans_sf"/>
</dbReference>
<feature type="transmembrane region" description="Helical" evidence="5">
    <location>
        <begin position="56"/>
        <end position="75"/>
    </location>
</feature>
<sequence>MLSSFGLFIEPRGWLMSPTRTLATASLGTVAVLVAFTAPLANFNETVTGLGAGHRGGTWVLSSMSIGLGAVLLTAGRLADDYGRRRVFVIGSLVLGLASLAGAAAGGVPAFVASRIAAGAGGAAVIAAGLGMIAAAHPAPAARGRATGVWGASVGAGIAIGPLLGNYLSSLHSWRDVYVVLGAVGLVLAVAARRCPESRSQHRARLDVAGVLLMALGTAALLAGLTEGRAGWGRPVTVVLLSAGVAMLAVFVAVEARSTHPMLDLGLLRRPAFRAVTVAGLATGAGIIALMSYVSGFVGAALGISATTAAWLMLAWSLPSVVAAVLARRLPAAWSGRAQMAVALAVVAVGQLLVLGVGTGSGPARFVPGLLLAGVATGVLNAAMGRESVASVPPGQAGLGSGANNTARYLGSALGVTVVSVVAAPTGAVTAAGLVDGWHRAVLVTSLVSLVGAAGVALLGARRDQGGPVAVDAAADAGAGA</sequence>
<keyword evidence="3 5" id="KW-1133">Transmembrane helix</keyword>
<reference evidence="7 8" key="1">
    <citation type="submission" date="2020-09" db="EMBL/GenBank/DDBJ databases">
        <title>novel species in genus Nocardioides.</title>
        <authorList>
            <person name="Zhang G."/>
        </authorList>
    </citation>
    <scope>NUCLEOTIDE SEQUENCE [LARGE SCALE GENOMIC DNA]</scope>
    <source>
        <strain evidence="7 8">19197</strain>
    </source>
</reference>
<feature type="transmembrane region" description="Helical" evidence="5">
    <location>
        <begin position="275"/>
        <end position="294"/>
    </location>
</feature>
<keyword evidence="2 5" id="KW-0812">Transmembrane</keyword>
<evidence type="ECO:0000313" key="8">
    <source>
        <dbReference type="Proteomes" id="UP000649289"/>
    </source>
</evidence>
<feature type="transmembrane region" description="Helical" evidence="5">
    <location>
        <begin position="300"/>
        <end position="326"/>
    </location>
</feature>
<name>A0ABR8MCU2_9ACTN</name>
<feature type="transmembrane region" description="Helical" evidence="5">
    <location>
        <begin position="177"/>
        <end position="196"/>
    </location>
</feature>
<dbReference type="SUPFAM" id="SSF103473">
    <property type="entry name" value="MFS general substrate transporter"/>
    <property type="match status" value="1"/>
</dbReference>
<dbReference type="PROSITE" id="PS50850">
    <property type="entry name" value="MFS"/>
    <property type="match status" value="1"/>
</dbReference>
<feature type="transmembrane region" description="Helical" evidence="5">
    <location>
        <begin position="338"/>
        <end position="360"/>
    </location>
</feature>
<evidence type="ECO:0000256" key="2">
    <source>
        <dbReference type="ARBA" id="ARBA00022692"/>
    </source>
</evidence>
<feature type="transmembrane region" description="Helical" evidence="5">
    <location>
        <begin position="87"/>
        <end position="110"/>
    </location>
</feature>
<feature type="transmembrane region" description="Helical" evidence="5">
    <location>
        <begin position="208"/>
        <end position="226"/>
    </location>
</feature>
<evidence type="ECO:0000256" key="1">
    <source>
        <dbReference type="ARBA" id="ARBA00004651"/>
    </source>
</evidence>
<dbReference type="InterPro" id="IPR020846">
    <property type="entry name" value="MFS_dom"/>
</dbReference>
<proteinExistence type="predicted"/>
<evidence type="ECO:0000313" key="7">
    <source>
        <dbReference type="EMBL" id="MBD3913683.1"/>
    </source>
</evidence>
<keyword evidence="8" id="KW-1185">Reference proteome</keyword>
<dbReference type="Proteomes" id="UP000649289">
    <property type="component" value="Unassembled WGS sequence"/>
</dbReference>
<comment type="caution">
    <text evidence="7">The sequence shown here is derived from an EMBL/GenBank/DDBJ whole genome shotgun (WGS) entry which is preliminary data.</text>
</comment>
<protein>
    <submittedName>
        <fullName evidence="7">MFS transporter</fullName>
    </submittedName>
</protein>
<comment type="subcellular location">
    <subcellularLocation>
        <location evidence="1">Cell membrane</location>
        <topology evidence="1">Multi-pass membrane protein</topology>
    </subcellularLocation>
</comment>
<keyword evidence="4 5" id="KW-0472">Membrane</keyword>
<accession>A0ABR8MCU2</accession>
<feature type="domain" description="Major facilitator superfamily (MFS) profile" evidence="6">
    <location>
        <begin position="1"/>
        <end position="464"/>
    </location>
</feature>
<feature type="transmembrane region" description="Helical" evidence="5">
    <location>
        <begin position="148"/>
        <end position="165"/>
    </location>
</feature>
<feature type="transmembrane region" description="Helical" evidence="5">
    <location>
        <begin position="441"/>
        <end position="461"/>
    </location>
</feature>
<dbReference type="Gene3D" id="1.20.1250.20">
    <property type="entry name" value="MFS general substrate transporter like domains"/>
    <property type="match status" value="2"/>
</dbReference>
<dbReference type="Pfam" id="PF07690">
    <property type="entry name" value="MFS_1"/>
    <property type="match status" value="1"/>
</dbReference>
<feature type="transmembrane region" description="Helical" evidence="5">
    <location>
        <begin position="409"/>
        <end position="435"/>
    </location>
</feature>
<dbReference type="InterPro" id="IPR011701">
    <property type="entry name" value="MFS"/>
</dbReference>
<evidence type="ECO:0000256" key="5">
    <source>
        <dbReference type="SAM" id="Phobius"/>
    </source>
</evidence>
<organism evidence="7 8">
    <name type="scientific">Nocardioides hwasunensis</name>
    <dbReference type="NCBI Taxonomy" id="397258"/>
    <lineage>
        <taxon>Bacteria</taxon>
        <taxon>Bacillati</taxon>
        <taxon>Actinomycetota</taxon>
        <taxon>Actinomycetes</taxon>
        <taxon>Propionibacteriales</taxon>
        <taxon>Nocardioidaceae</taxon>
        <taxon>Nocardioides</taxon>
    </lineage>
</organism>
<gene>
    <name evidence="7" type="ORF">IEZ25_03565</name>
</gene>
<evidence type="ECO:0000256" key="3">
    <source>
        <dbReference type="ARBA" id="ARBA00022989"/>
    </source>
</evidence>
<dbReference type="PANTHER" id="PTHR42718">
    <property type="entry name" value="MAJOR FACILITATOR SUPERFAMILY MULTIDRUG TRANSPORTER MFSC"/>
    <property type="match status" value="1"/>
</dbReference>
<evidence type="ECO:0000256" key="4">
    <source>
        <dbReference type="ARBA" id="ARBA00023136"/>
    </source>
</evidence>
<evidence type="ECO:0000259" key="6">
    <source>
        <dbReference type="PROSITE" id="PS50850"/>
    </source>
</evidence>
<dbReference type="PANTHER" id="PTHR42718:SF49">
    <property type="entry name" value="EXPORT PROTEIN"/>
    <property type="match status" value="1"/>
</dbReference>
<feature type="transmembrane region" description="Helical" evidence="5">
    <location>
        <begin position="21"/>
        <end position="41"/>
    </location>
</feature>